<dbReference type="EMBL" id="CACTIH010001868">
    <property type="protein sequence ID" value="CAA2966758.1"/>
    <property type="molecule type" value="Genomic_DNA"/>
</dbReference>
<sequence>DHRKQSDSGMKQSISMLLITDGRLGHFNVHIDDDNFVDLPPRWKGTSIDGDSSSGERKLADTTDWRTSNLEDQPSNN</sequence>
<dbReference type="Gramene" id="OE9A101574T1">
    <property type="protein sequence ID" value="OE9A101574C1"/>
    <property type="gene ID" value="OE9A101574"/>
</dbReference>
<proteinExistence type="predicted"/>
<evidence type="ECO:0000313" key="2">
    <source>
        <dbReference type="EMBL" id="CAA2966758.1"/>
    </source>
</evidence>
<accession>A0A8S0QM93</accession>
<evidence type="ECO:0000256" key="1">
    <source>
        <dbReference type="SAM" id="MobiDB-lite"/>
    </source>
</evidence>
<dbReference type="AlphaFoldDB" id="A0A8S0QM93"/>
<keyword evidence="3" id="KW-1185">Reference proteome</keyword>
<comment type="caution">
    <text evidence="2">The sequence shown here is derived from an EMBL/GenBank/DDBJ whole genome shotgun (WGS) entry which is preliminary data.</text>
</comment>
<reference evidence="2 3" key="1">
    <citation type="submission" date="2019-12" db="EMBL/GenBank/DDBJ databases">
        <authorList>
            <person name="Alioto T."/>
            <person name="Alioto T."/>
            <person name="Gomez Garrido J."/>
        </authorList>
    </citation>
    <scope>NUCLEOTIDE SEQUENCE [LARGE SCALE GENOMIC DNA]</scope>
</reference>
<feature type="non-terminal residue" evidence="2">
    <location>
        <position position="77"/>
    </location>
</feature>
<organism evidence="2 3">
    <name type="scientific">Olea europaea subsp. europaea</name>
    <dbReference type="NCBI Taxonomy" id="158383"/>
    <lineage>
        <taxon>Eukaryota</taxon>
        <taxon>Viridiplantae</taxon>
        <taxon>Streptophyta</taxon>
        <taxon>Embryophyta</taxon>
        <taxon>Tracheophyta</taxon>
        <taxon>Spermatophyta</taxon>
        <taxon>Magnoliopsida</taxon>
        <taxon>eudicotyledons</taxon>
        <taxon>Gunneridae</taxon>
        <taxon>Pentapetalae</taxon>
        <taxon>asterids</taxon>
        <taxon>lamiids</taxon>
        <taxon>Lamiales</taxon>
        <taxon>Oleaceae</taxon>
        <taxon>Oleeae</taxon>
        <taxon>Olea</taxon>
    </lineage>
</organism>
<feature type="compositionally biased region" description="Basic and acidic residues" evidence="1">
    <location>
        <begin position="54"/>
        <end position="64"/>
    </location>
</feature>
<feature type="non-terminal residue" evidence="2">
    <location>
        <position position="1"/>
    </location>
</feature>
<feature type="compositionally biased region" description="Polar residues" evidence="1">
    <location>
        <begin position="65"/>
        <end position="77"/>
    </location>
</feature>
<name>A0A8S0QM93_OLEEU</name>
<evidence type="ECO:0000313" key="3">
    <source>
        <dbReference type="Proteomes" id="UP000594638"/>
    </source>
</evidence>
<protein>
    <submittedName>
        <fullName evidence="2">Uncharacterized protein</fullName>
    </submittedName>
</protein>
<dbReference type="Proteomes" id="UP000594638">
    <property type="component" value="Unassembled WGS sequence"/>
</dbReference>
<feature type="region of interest" description="Disordered" evidence="1">
    <location>
        <begin position="40"/>
        <end position="77"/>
    </location>
</feature>
<gene>
    <name evidence="2" type="ORF">OLEA9_A101574</name>
</gene>